<name>A0A0Q3FHG4_BRADI</name>
<dbReference type="AlphaFoldDB" id="A0A0Q3FHG4"/>
<evidence type="ECO:0000313" key="3">
    <source>
        <dbReference type="EnsemblPlants" id="KQJ98630"/>
    </source>
</evidence>
<feature type="compositionally biased region" description="Pro residues" evidence="1">
    <location>
        <begin position="99"/>
        <end position="111"/>
    </location>
</feature>
<sequence>MAAFYAVSTETLPYTAPALAHSSPTSISTPLLMAASYVASVPTWAHASPTYGEDPPPSRPGSRRPQEAPAATFAARLRAAVFALVCEPPPSHPQRSAAAPPPPPVPEPLQPPHHRRPGRKPSRIRFPIS</sequence>
<reference evidence="2 3" key="1">
    <citation type="journal article" date="2010" name="Nature">
        <title>Genome sequencing and analysis of the model grass Brachypodium distachyon.</title>
        <authorList>
            <consortium name="International Brachypodium Initiative"/>
        </authorList>
    </citation>
    <scope>NUCLEOTIDE SEQUENCE [LARGE SCALE GENOMIC DNA]</scope>
    <source>
        <strain evidence="2 3">Bd21</strain>
    </source>
</reference>
<dbReference type="InParanoid" id="A0A0Q3FHG4"/>
<evidence type="ECO:0000313" key="2">
    <source>
        <dbReference type="EMBL" id="KQJ98630.1"/>
    </source>
</evidence>
<reference evidence="2" key="2">
    <citation type="submission" date="2017-06" db="EMBL/GenBank/DDBJ databases">
        <title>WGS assembly of Brachypodium distachyon.</title>
        <authorList>
            <consortium name="The International Brachypodium Initiative"/>
            <person name="Lucas S."/>
            <person name="Harmon-Smith M."/>
            <person name="Lail K."/>
            <person name="Tice H."/>
            <person name="Grimwood J."/>
            <person name="Bruce D."/>
            <person name="Barry K."/>
            <person name="Shu S."/>
            <person name="Lindquist E."/>
            <person name="Wang M."/>
            <person name="Pitluck S."/>
            <person name="Vogel J.P."/>
            <person name="Garvin D.F."/>
            <person name="Mockler T.C."/>
            <person name="Schmutz J."/>
            <person name="Rokhsar D."/>
            <person name="Bevan M.W."/>
        </authorList>
    </citation>
    <scope>NUCLEOTIDE SEQUENCE</scope>
    <source>
        <strain evidence="2">Bd21</strain>
    </source>
</reference>
<proteinExistence type="predicted"/>
<accession>A0A0Q3FHG4</accession>
<gene>
    <name evidence="2" type="ORF">BRADI_3g38144v3</name>
</gene>
<feature type="region of interest" description="Disordered" evidence="1">
    <location>
        <begin position="46"/>
        <end position="70"/>
    </location>
</feature>
<evidence type="ECO:0000256" key="1">
    <source>
        <dbReference type="SAM" id="MobiDB-lite"/>
    </source>
</evidence>
<reference evidence="3" key="3">
    <citation type="submission" date="2018-08" db="UniProtKB">
        <authorList>
            <consortium name="EnsemblPlants"/>
        </authorList>
    </citation>
    <scope>IDENTIFICATION</scope>
    <source>
        <strain evidence="3">cv. Bd21</strain>
    </source>
</reference>
<dbReference type="Gramene" id="KQJ98630">
    <property type="protein sequence ID" value="KQJ98630"/>
    <property type="gene ID" value="BRADI_3g38144v3"/>
</dbReference>
<organism evidence="2">
    <name type="scientific">Brachypodium distachyon</name>
    <name type="common">Purple false brome</name>
    <name type="synonym">Trachynia distachya</name>
    <dbReference type="NCBI Taxonomy" id="15368"/>
    <lineage>
        <taxon>Eukaryota</taxon>
        <taxon>Viridiplantae</taxon>
        <taxon>Streptophyta</taxon>
        <taxon>Embryophyta</taxon>
        <taxon>Tracheophyta</taxon>
        <taxon>Spermatophyta</taxon>
        <taxon>Magnoliopsida</taxon>
        <taxon>Liliopsida</taxon>
        <taxon>Poales</taxon>
        <taxon>Poaceae</taxon>
        <taxon>BOP clade</taxon>
        <taxon>Pooideae</taxon>
        <taxon>Stipodae</taxon>
        <taxon>Brachypodieae</taxon>
        <taxon>Brachypodium</taxon>
    </lineage>
</organism>
<protein>
    <submittedName>
        <fullName evidence="2 3">Uncharacterized protein</fullName>
    </submittedName>
</protein>
<evidence type="ECO:0000313" key="4">
    <source>
        <dbReference type="Proteomes" id="UP000008810"/>
    </source>
</evidence>
<dbReference type="EnsemblPlants" id="KQJ98630">
    <property type="protein sequence ID" value="KQJ98630"/>
    <property type="gene ID" value="BRADI_3g38144v3"/>
</dbReference>
<feature type="compositionally biased region" description="Basic residues" evidence="1">
    <location>
        <begin position="112"/>
        <end position="123"/>
    </location>
</feature>
<feature type="region of interest" description="Disordered" evidence="1">
    <location>
        <begin position="86"/>
        <end position="129"/>
    </location>
</feature>
<keyword evidence="4" id="KW-1185">Reference proteome</keyword>
<dbReference type="EMBL" id="CM000882">
    <property type="protein sequence ID" value="KQJ98630.1"/>
    <property type="molecule type" value="Genomic_DNA"/>
</dbReference>
<dbReference type="Proteomes" id="UP000008810">
    <property type="component" value="Chromosome 3"/>
</dbReference>